<sequence>MQLTVSKYILSDKANCQYCYKCLRNCPVKSISFKNNESLVIEEECVLCGTCVLTCPQSAKTYRKDSDKMIQLFGKPFVLSIAPSFYAHFEEPLKILSLLRSLGAVYISETAVGAEYVTNEYLKLFQKRTGPAITTSCPVVVSLIEKHYPELKDYLLELKSPALAHYEFLNHMFGSIPKIFISPCIAKKEELDGKFDVVLTFEELEGIIEKQGLKEKVSTLKETFPDAPYPRRTRIYPESGGIIRSASFEGKHDSQSYILEGINNIIEFLNTLQSLEEKVLIEASACVGGCINGPAMRKDDNILQRRLRMRKIISQLDKLEGKRIDTDSIPLQIHRTFKDRKVRYNVPDHLISKILEEMGKTDPVKELNCTGCGYETCREKARAVAIGKAEKEMCFEYLVEKVSSFSNLVVEETPNAIIIYQDSDVLYLNNSAKSLFSDYSNELIIDICSKFKADSSRIHELYVKSRKVYLYPKVFDLPNNGGTVVLLVDMTEMMVQKEKMNEMRKKTIQKIEEVLNDQMKLAQDIASLLGESIAETKSHFSEFKRFLGDENVDM</sequence>
<dbReference type="InterPro" id="IPR017900">
    <property type="entry name" value="4Fe4S_Fe_S_CS"/>
</dbReference>
<keyword evidence="8" id="KW-1185">Reference proteome</keyword>
<gene>
    <name evidence="7" type="ORF">SAMN02745226_00739</name>
</gene>
<keyword evidence="2" id="KW-0479">Metal-binding</keyword>
<dbReference type="AlphaFoldDB" id="A0A1M7SCE2"/>
<protein>
    <submittedName>
        <fullName evidence="7">Iron only hydrogenase large subunit, C-terminal domain</fullName>
    </submittedName>
</protein>
<evidence type="ECO:0000259" key="5">
    <source>
        <dbReference type="PROSITE" id="PS51379"/>
    </source>
</evidence>
<dbReference type="EMBL" id="FRDJ01000003">
    <property type="protein sequence ID" value="SHN56165.1"/>
    <property type="molecule type" value="Genomic_DNA"/>
</dbReference>
<dbReference type="Pfam" id="PF13237">
    <property type="entry name" value="Fer4_10"/>
    <property type="match status" value="1"/>
</dbReference>
<evidence type="ECO:0000256" key="1">
    <source>
        <dbReference type="ARBA" id="ARBA00022485"/>
    </source>
</evidence>
<dbReference type="Gene3D" id="1.10.15.40">
    <property type="entry name" value="Electron transport complex subunit B, putative Fe-S cluster"/>
    <property type="match status" value="1"/>
</dbReference>
<evidence type="ECO:0000256" key="4">
    <source>
        <dbReference type="ARBA" id="ARBA00023014"/>
    </source>
</evidence>
<accession>A0A1M7SCE2</accession>
<dbReference type="PROSITE" id="PS51656">
    <property type="entry name" value="4FE4S"/>
    <property type="match status" value="1"/>
</dbReference>
<dbReference type="GO" id="GO:0051539">
    <property type="term" value="F:4 iron, 4 sulfur cluster binding"/>
    <property type="evidence" value="ECO:0007669"/>
    <property type="project" value="UniProtKB-KW"/>
</dbReference>
<feature type="domain" description="4Fe-4S ferredoxin-type" evidence="5">
    <location>
        <begin position="7"/>
        <end position="35"/>
    </location>
</feature>
<dbReference type="Pfam" id="PF04060">
    <property type="entry name" value="FeS"/>
    <property type="match status" value="1"/>
</dbReference>
<evidence type="ECO:0000256" key="3">
    <source>
        <dbReference type="ARBA" id="ARBA00023004"/>
    </source>
</evidence>
<dbReference type="STRING" id="1121883.SAMN02745226_00739"/>
<dbReference type="InterPro" id="IPR050340">
    <property type="entry name" value="Cytosolic_Fe-S_CAF"/>
</dbReference>
<dbReference type="PANTHER" id="PTHR11615">
    <property type="entry name" value="NITRATE, FORMATE, IRON DEHYDROGENASE"/>
    <property type="match status" value="1"/>
</dbReference>
<keyword evidence="4" id="KW-0411">Iron-sulfur</keyword>
<evidence type="ECO:0000313" key="7">
    <source>
        <dbReference type="EMBL" id="SHN56165.1"/>
    </source>
</evidence>
<dbReference type="Gene3D" id="3.30.70.20">
    <property type="match status" value="1"/>
</dbReference>
<dbReference type="PROSITE" id="PS51379">
    <property type="entry name" value="4FE4S_FER_2"/>
    <property type="match status" value="2"/>
</dbReference>
<dbReference type="PROSITE" id="PS00198">
    <property type="entry name" value="4FE4S_FER_1"/>
    <property type="match status" value="1"/>
</dbReference>
<name>A0A1M7SCE2_FERGO</name>
<dbReference type="RefSeq" id="WP_072758490.1">
    <property type="nucleotide sequence ID" value="NZ_FRDJ01000003.1"/>
</dbReference>
<feature type="domain" description="4Fe-4S" evidence="6">
    <location>
        <begin position="349"/>
        <end position="411"/>
    </location>
</feature>
<evidence type="ECO:0000256" key="2">
    <source>
        <dbReference type="ARBA" id="ARBA00022723"/>
    </source>
</evidence>
<evidence type="ECO:0000259" key="6">
    <source>
        <dbReference type="PROSITE" id="PS51656"/>
    </source>
</evidence>
<reference evidence="8" key="1">
    <citation type="submission" date="2016-12" db="EMBL/GenBank/DDBJ databases">
        <authorList>
            <person name="Varghese N."/>
            <person name="Submissions S."/>
        </authorList>
    </citation>
    <scope>NUCLEOTIDE SEQUENCE [LARGE SCALE GENOMIC DNA]</scope>
    <source>
        <strain evidence="8">DSM 13020</strain>
    </source>
</reference>
<evidence type="ECO:0000313" key="8">
    <source>
        <dbReference type="Proteomes" id="UP000184207"/>
    </source>
</evidence>
<dbReference type="Pfam" id="PF02906">
    <property type="entry name" value="Fe_hyd_lg_C"/>
    <property type="match status" value="1"/>
</dbReference>
<keyword evidence="3" id="KW-0408">Iron</keyword>
<feature type="domain" description="4Fe-4S ferredoxin-type" evidence="5">
    <location>
        <begin position="36"/>
        <end position="65"/>
    </location>
</feature>
<dbReference type="InterPro" id="IPR009016">
    <property type="entry name" value="Fe_hydrogenase"/>
</dbReference>
<organism evidence="7 8">
    <name type="scientific">Fervidobacterium gondwanense DSM 13020</name>
    <dbReference type="NCBI Taxonomy" id="1121883"/>
    <lineage>
        <taxon>Bacteria</taxon>
        <taxon>Thermotogati</taxon>
        <taxon>Thermotogota</taxon>
        <taxon>Thermotogae</taxon>
        <taxon>Thermotogales</taxon>
        <taxon>Fervidobacteriaceae</taxon>
        <taxon>Fervidobacterium</taxon>
    </lineage>
</organism>
<dbReference type="InterPro" id="IPR004108">
    <property type="entry name" value="Fe_hydrogenase_lsu_C"/>
</dbReference>
<dbReference type="GO" id="GO:0046872">
    <property type="term" value="F:metal ion binding"/>
    <property type="evidence" value="ECO:0007669"/>
    <property type="project" value="UniProtKB-KW"/>
</dbReference>
<keyword evidence="1" id="KW-0004">4Fe-4S</keyword>
<dbReference type="SUPFAM" id="SSF53920">
    <property type="entry name" value="Fe-only hydrogenase"/>
    <property type="match status" value="1"/>
</dbReference>
<proteinExistence type="predicted"/>
<dbReference type="InterPro" id="IPR007202">
    <property type="entry name" value="4Fe-4S_dom"/>
</dbReference>
<dbReference type="Gene3D" id="3.40.950.10">
    <property type="entry name" value="Fe-only Hydrogenase (Larger Subunit), Chain L, domain 3"/>
    <property type="match status" value="1"/>
</dbReference>
<dbReference type="SUPFAM" id="SSF54862">
    <property type="entry name" value="4Fe-4S ferredoxins"/>
    <property type="match status" value="1"/>
</dbReference>
<dbReference type="Proteomes" id="UP000184207">
    <property type="component" value="Unassembled WGS sequence"/>
</dbReference>
<dbReference type="InterPro" id="IPR017896">
    <property type="entry name" value="4Fe4S_Fe-S-bd"/>
</dbReference>